<feature type="region of interest" description="Disordered" evidence="1">
    <location>
        <begin position="1"/>
        <end position="85"/>
    </location>
</feature>
<dbReference type="AlphaFoldDB" id="A0A9Q8WI61"/>
<protein>
    <submittedName>
        <fullName evidence="2">Malate dehydrogenase</fullName>
    </submittedName>
</protein>
<accession>A0A9Q8WI61</accession>
<keyword evidence="3" id="KW-1185">Reference proteome</keyword>
<dbReference type="PANTHER" id="PTHR35567">
    <property type="entry name" value="MALATE DEHYDROGENASE (AFU_ORTHOLOGUE AFUA_2G13800)"/>
    <property type="match status" value="1"/>
</dbReference>
<proteinExistence type="predicted"/>
<feature type="compositionally biased region" description="Polar residues" evidence="1">
    <location>
        <begin position="70"/>
        <end position="83"/>
    </location>
</feature>
<organism evidence="2 3">
    <name type="scientific">Colletotrichum lupini</name>
    <dbReference type="NCBI Taxonomy" id="145971"/>
    <lineage>
        <taxon>Eukaryota</taxon>
        <taxon>Fungi</taxon>
        <taxon>Dikarya</taxon>
        <taxon>Ascomycota</taxon>
        <taxon>Pezizomycotina</taxon>
        <taxon>Sordariomycetes</taxon>
        <taxon>Hypocreomycetidae</taxon>
        <taxon>Glomerellales</taxon>
        <taxon>Glomerellaceae</taxon>
        <taxon>Colletotrichum</taxon>
        <taxon>Colletotrichum acutatum species complex</taxon>
    </lineage>
</organism>
<dbReference type="EMBL" id="CP019477">
    <property type="protein sequence ID" value="UQC84548.1"/>
    <property type="molecule type" value="Genomic_DNA"/>
</dbReference>
<feature type="compositionally biased region" description="Basic and acidic residues" evidence="1">
    <location>
        <begin position="1"/>
        <end position="16"/>
    </location>
</feature>
<name>A0A9Q8WI61_9PEZI</name>
<gene>
    <name evidence="2" type="ORF">CLUP02_10045</name>
</gene>
<dbReference type="Proteomes" id="UP000830671">
    <property type="component" value="Chromosome 5"/>
</dbReference>
<dbReference type="RefSeq" id="XP_049146165.1">
    <property type="nucleotide sequence ID" value="XM_049289021.1"/>
</dbReference>
<dbReference type="Pfam" id="PF11937">
    <property type="entry name" value="DUF3455"/>
    <property type="match status" value="1"/>
</dbReference>
<evidence type="ECO:0000256" key="1">
    <source>
        <dbReference type="SAM" id="MobiDB-lite"/>
    </source>
</evidence>
<reference evidence="2" key="1">
    <citation type="journal article" date="2021" name="Mol. Plant Microbe Interact.">
        <title>Complete Genome Sequence of the Plant-Pathogenic Fungus Colletotrichum lupini.</title>
        <authorList>
            <person name="Baroncelli R."/>
            <person name="Pensec F."/>
            <person name="Da Lio D."/>
            <person name="Boufleur T."/>
            <person name="Vicente I."/>
            <person name="Sarrocco S."/>
            <person name="Picot A."/>
            <person name="Baraldi E."/>
            <person name="Sukno S."/>
            <person name="Thon M."/>
            <person name="Le Floch G."/>
        </authorList>
    </citation>
    <scope>NUCLEOTIDE SEQUENCE</scope>
    <source>
        <strain evidence="2">IMI 504893</strain>
    </source>
</reference>
<dbReference type="InterPro" id="IPR021851">
    <property type="entry name" value="DUF3455"/>
</dbReference>
<sequence>MSQKTSDDSHSTRDSRLTLARLRGPGGDMDLGTNERLSRPWLGARQKKANLTLGNTDQEGQRRTERKRQNYTAATSNPRVLSSEQHDTTFKNVERVATCHHTTRPFEAGRALAPPLTPAKIAWHPHTPLVLLASLPFHSFVLAPILVPHALFPPVVRLHGMAAASQEPRALMRCIGGRFFAAGVGGGKRFDLVFHWFRLGFYLLEILVRYFHSSGERSIITNTNNQQPNIIEYIDIRPILLHIITPNQFTQLYITNMRCSTLLVPALASLALAAPTYPTLNLQAALPGSIEQISEYFNMLATKVQATKYLSTAPVCDLSTAKLPEAATQTLGKPRDGLTLMHIAIGRGTQNYTCDTSNSTAVPVATGAVATLFNASCVGSLYPDLLDKLPVVAMDFNLTEEETNRRLGPSNLAISGHHLFTGKGVPLFMLENDGASVGDSYCAKNASMPAPLTAQSGQHGEAAVPWLRLRTVEPSTGDVQEVYRIHTVGGSAPASCQGQAANIEVQYATQYWFFSGPAQ</sequence>
<evidence type="ECO:0000313" key="2">
    <source>
        <dbReference type="EMBL" id="UQC84548.1"/>
    </source>
</evidence>
<dbReference type="KEGG" id="clup:CLUP02_10045"/>
<dbReference type="GeneID" id="73344031"/>
<dbReference type="PANTHER" id="PTHR35567:SF1">
    <property type="entry name" value="CONSERVED FUNGAL PROTEIN (AFU_ORTHOLOGUE AFUA_1G14230)"/>
    <property type="match status" value="1"/>
</dbReference>
<evidence type="ECO:0000313" key="3">
    <source>
        <dbReference type="Proteomes" id="UP000830671"/>
    </source>
</evidence>